<keyword evidence="2" id="KW-0472">Membrane</keyword>
<accession>A0ABV6GKD5</accession>
<feature type="transmembrane region" description="Helical" evidence="2">
    <location>
        <begin position="83"/>
        <end position="102"/>
    </location>
</feature>
<feature type="transmembrane region" description="Helical" evidence="2">
    <location>
        <begin position="353"/>
        <end position="372"/>
    </location>
</feature>
<proteinExistence type="predicted"/>
<feature type="transmembrane region" description="Helical" evidence="2">
    <location>
        <begin position="108"/>
        <end position="130"/>
    </location>
</feature>
<dbReference type="InterPro" id="IPR052528">
    <property type="entry name" value="Sugar_transport-like"/>
</dbReference>
<feature type="transmembrane region" description="Helical" evidence="2">
    <location>
        <begin position="284"/>
        <end position="301"/>
    </location>
</feature>
<comment type="caution">
    <text evidence="3">The sequence shown here is derived from an EMBL/GenBank/DDBJ whole genome shotgun (WGS) entry which is preliminary data.</text>
</comment>
<feature type="transmembrane region" description="Helical" evidence="2">
    <location>
        <begin position="52"/>
        <end position="71"/>
    </location>
</feature>
<protein>
    <submittedName>
        <fullName evidence="3">MFS transporter</fullName>
    </submittedName>
</protein>
<dbReference type="InterPro" id="IPR036259">
    <property type="entry name" value="MFS_trans_sf"/>
</dbReference>
<evidence type="ECO:0000313" key="3">
    <source>
        <dbReference type="EMBL" id="MFC0273876.1"/>
    </source>
</evidence>
<feature type="transmembrane region" description="Helical" evidence="2">
    <location>
        <begin position="20"/>
        <end position="46"/>
    </location>
</feature>
<feature type="transmembrane region" description="Helical" evidence="2">
    <location>
        <begin position="173"/>
        <end position="196"/>
    </location>
</feature>
<organism evidence="3 4">
    <name type="scientific">Metabacillus herbersteinensis</name>
    <dbReference type="NCBI Taxonomy" id="283816"/>
    <lineage>
        <taxon>Bacteria</taxon>
        <taxon>Bacillati</taxon>
        <taxon>Bacillota</taxon>
        <taxon>Bacilli</taxon>
        <taxon>Bacillales</taxon>
        <taxon>Bacillaceae</taxon>
        <taxon>Metabacillus</taxon>
    </lineage>
</organism>
<feature type="transmembrane region" description="Helical" evidence="2">
    <location>
        <begin position="142"/>
        <end position="167"/>
    </location>
</feature>
<name>A0ABV6GKD5_9BACI</name>
<sequence length="407" mass="46393">MNSVSSTINSQTQLSSITRVLLIICCFNTLANSLSNIFVNVFLFRITEQFEVVALFNLVMYVAWLPSFIFAGWLSKKYSKRKTLIIGGVSQLLFYLAIFILGESSQNYVVLLGLLFGLGSGFYWLAINVLSVDYTSEANRDWFNGVNGVFNSVSQMIGPFLSGWMIFSFQGLTGYYFIFSLSLMIFFITILLSFLFPLDDSEKEFYWIEMINVHRSKSWRSLTYAFMANAFRGGVLSFAILVWVYMATENESSIGNFALMSTTLSLVVYYLIGKYGKPNQRLRYMLYGNILLSIALLGLVVDVSWELLLVYGVISGICIPLFELPFHTIALNNISNNDQNGKLRMELVVVREIALSIGRITSVFLLFTIYLSDEHQLVYLRIFLLLLIVIGLTPHYFLRNVRDEVLK</sequence>
<evidence type="ECO:0000313" key="4">
    <source>
        <dbReference type="Proteomes" id="UP001589854"/>
    </source>
</evidence>
<comment type="subcellular location">
    <subcellularLocation>
        <location evidence="1">Cell membrane</location>
        <topology evidence="1">Multi-pass membrane protein</topology>
    </subcellularLocation>
</comment>
<dbReference type="Gene3D" id="1.20.1250.20">
    <property type="entry name" value="MFS general substrate transporter like domains"/>
    <property type="match status" value="1"/>
</dbReference>
<dbReference type="RefSeq" id="WP_378937610.1">
    <property type="nucleotide sequence ID" value="NZ_JBHLVO010000026.1"/>
</dbReference>
<feature type="transmembrane region" description="Helical" evidence="2">
    <location>
        <begin position="253"/>
        <end position="272"/>
    </location>
</feature>
<feature type="transmembrane region" description="Helical" evidence="2">
    <location>
        <begin position="378"/>
        <end position="398"/>
    </location>
</feature>
<feature type="transmembrane region" description="Helical" evidence="2">
    <location>
        <begin position="224"/>
        <end position="247"/>
    </location>
</feature>
<gene>
    <name evidence="3" type="ORF">ACFFIX_21050</name>
</gene>
<dbReference type="InterPro" id="IPR011701">
    <property type="entry name" value="MFS"/>
</dbReference>
<keyword evidence="4" id="KW-1185">Reference proteome</keyword>
<keyword evidence="2" id="KW-1133">Transmembrane helix</keyword>
<dbReference type="PANTHER" id="PTHR23526:SF2">
    <property type="entry name" value="MAJOR FACILITATOR SUPERFAMILY (MFS) PROFILE DOMAIN-CONTAINING PROTEIN"/>
    <property type="match status" value="1"/>
</dbReference>
<evidence type="ECO:0000256" key="2">
    <source>
        <dbReference type="SAM" id="Phobius"/>
    </source>
</evidence>
<dbReference type="EMBL" id="JBHLVO010000026">
    <property type="protein sequence ID" value="MFC0273876.1"/>
    <property type="molecule type" value="Genomic_DNA"/>
</dbReference>
<dbReference type="PANTHER" id="PTHR23526">
    <property type="entry name" value="INTEGRAL MEMBRANE TRANSPORT PROTEIN-RELATED"/>
    <property type="match status" value="1"/>
</dbReference>
<dbReference type="Pfam" id="PF07690">
    <property type="entry name" value="MFS_1"/>
    <property type="match status" value="1"/>
</dbReference>
<evidence type="ECO:0000256" key="1">
    <source>
        <dbReference type="ARBA" id="ARBA00004651"/>
    </source>
</evidence>
<feature type="transmembrane region" description="Helical" evidence="2">
    <location>
        <begin position="307"/>
        <end position="332"/>
    </location>
</feature>
<keyword evidence="2" id="KW-0812">Transmembrane</keyword>
<dbReference type="Proteomes" id="UP001589854">
    <property type="component" value="Unassembled WGS sequence"/>
</dbReference>
<dbReference type="SUPFAM" id="SSF103473">
    <property type="entry name" value="MFS general substrate transporter"/>
    <property type="match status" value="1"/>
</dbReference>
<reference evidence="3 4" key="1">
    <citation type="submission" date="2024-09" db="EMBL/GenBank/DDBJ databases">
        <authorList>
            <person name="Sun Q."/>
            <person name="Mori K."/>
        </authorList>
    </citation>
    <scope>NUCLEOTIDE SEQUENCE [LARGE SCALE GENOMIC DNA]</scope>
    <source>
        <strain evidence="3 4">CCM 7228</strain>
    </source>
</reference>